<feature type="transmembrane region" description="Helical" evidence="2">
    <location>
        <begin position="63"/>
        <end position="83"/>
    </location>
</feature>
<protein>
    <recommendedName>
        <fullName evidence="5">DUF2029 domain-containing protein</fullName>
    </recommendedName>
</protein>
<feature type="region of interest" description="Disordered" evidence="1">
    <location>
        <begin position="435"/>
        <end position="457"/>
    </location>
</feature>
<organism evidence="3 4">
    <name type="scientific">Nocardioides oleivorans</name>
    <dbReference type="NCBI Taxonomy" id="273676"/>
    <lineage>
        <taxon>Bacteria</taxon>
        <taxon>Bacillati</taxon>
        <taxon>Actinomycetota</taxon>
        <taxon>Actinomycetes</taxon>
        <taxon>Propionibacteriales</taxon>
        <taxon>Nocardioidaceae</taxon>
        <taxon>Nocardioides</taxon>
    </lineage>
</organism>
<feature type="transmembrane region" description="Helical" evidence="2">
    <location>
        <begin position="210"/>
        <end position="228"/>
    </location>
</feature>
<feature type="transmembrane region" description="Helical" evidence="2">
    <location>
        <begin position="89"/>
        <end position="108"/>
    </location>
</feature>
<keyword evidence="4" id="KW-1185">Reference proteome</keyword>
<feature type="compositionally biased region" description="Polar residues" evidence="1">
    <location>
        <begin position="440"/>
        <end position="457"/>
    </location>
</feature>
<feature type="transmembrane region" description="Helical" evidence="2">
    <location>
        <begin position="392"/>
        <end position="409"/>
    </location>
</feature>
<keyword evidence="2" id="KW-0472">Membrane</keyword>
<dbReference type="EMBL" id="SDWT01000001">
    <property type="protein sequence ID" value="RYB95527.1"/>
    <property type="molecule type" value="Genomic_DNA"/>
</dbReference>
<name>A0A4Q2S1U9_9ACTN</name>
<dbReference type="OrthoDB" id="3784446at2"/>
<gene>
    <name evidence="3" type="ORF">EUA93_14955</name>
</gene>
<proteinExistence type="predicted"/>
<feature type="transmembrane region" description="Helical" evidence="2">
    <location>
        <begin position="364"/>
        <end position="385"/>
    </location>
</feature>
<evidence type="ECO:0000313" key="4">
    <source>
        <dbReference type="Proteomes" id="UP000294071"/>
    </source>
</evidence>
<feature type="transmembrane region" description="Helical" evidence="2">
    <location>
        <begin position="308"/>
        <end position="328"/>
    </location>
</feature>
<reference evidence="3 4" key="1">
    <citation type="submission" date="2019-01" db="EMBL/GenBank/DDBJ databases">
        <title>Novel species of Nocardioides.</title>
        <authorList>
            <person name="Liu Q."/>
            <person name="Xin Y.-H."/>
        </authorList>
    </citation>
    <scope>NUCLEOTIDE SEQUENCE [LARGE SCALE GENOMIC DNA]</scope>
    <source>
        <strain evidence="3 4">CGMCC 4.6882</strain>
    </source>
</reference>
<evidence type="ECO:0000256" key="1">
    <source>
        <dbReference type="SAM" id="MobiDB-lite"/>
    </source>
</evidence>
<feature type="transmembrane region" description="Helical" evidence="2">
    <location>
        <begin position="235"/>
        <end position="255"/>
    </location>
</feature>
<comment type="caution">
    <text evidence="3">The sequence shown here is derived from an EMBL/GenBank/DDBJ whole genome shotgun (WGS) entry which is preliminary data.</text>
</comment>
<feature type="transmembrane region" description="Helical" evidence="2">
    <location>
        <begin position="9"/>
        <end position="27"/>
    </location>
</feature>
<sequence length="457" mass="47623">MSVDSQVPVARALTVLTGTVCLLSPWASTPVLSATYALLLGALVVALLVVVRRPGAAVGVRPLLWLMAAAAVVGVALVGGIALVNGAGVPVLATAPVVLVLGGAAILVPGCLPRWSYAVLAVAYAVLVAAFVSTWDQPIDVEVFVRDGVAALARGESPYALTFADVYPPGESARVYGPGVVEDGRLQFGFPYLPAVLLLDLPMGLVGDPVWMHALLLGLALALGWRVASDALGRAAIVVLALAPATPLVLANYWIEPAIAGLFALTWWGMHRGRTWAVVLGLGAFFSAKQYAAYFLPALWPVLRSSGVRVVLAAGAVGVVVVGSLALMDPREFYWSVVQLQFVQPFRDDAVSLLPALQEAVGELPGWLTTVSSLTGIVVSALVAWRTRPGPTAFALCVGLGLLATVVLAKQAFVNYYSLIGAVLLLAGVGWPEDDPAQTREPSSQGSRGERGISSTR</sequence>
<feature type="transmembrane region" description="Helical" evidence="2">
    <location>
        <begin position="415"/>
        <end position="432"/>
    </location>
</feature>
<dbReference type="RefSeq" id="WP_129400859.1">
    <property type="nucleotide sequence ID" value="NZ_SDWT01000001.1"/>
</dbReference>
<keyword evidence="2" id="KW-1133">Transmembrane helix</keyword>
<feature type="transmembrane region" description="Helical" evidence="2">
    <location>
        <begin position="115"/>
        <end position="135"/>
    </location>
</feature>
<evidence type="ECO:0008006" key="5">
    <source>
        <dbReference type="Google" id="ProtNLM"/>
    </source>
</evidence>
<evidence type="ECO:0000256" key="2">
    <source>
        <dbReference type="SAM" id="Phobius"/>
    </source>
</evidence>
<dbReference type="AlphaFoldDB" id="A0A4Q2S1U9"/>
<accession>A0A4Q2S1U9</accession>
<dbReference type="Proteomes" id="UP000294071">
    <property type="component" value="Unassembled WGS sequence"/>
</dbReference>
<feature type="transmembrane region" description="Helical" evidence="2">
    <location>
        <begin position="275"/>
        <end position="296"/>
    </location>
</feature>
<feature type="transmembrane region" description="Helical" evidence="2">
    <location>
        <begin position="33"/>
        <end position="51"/>
    </location>
</feature>
<keyword evidence="2" id="KW-0812">Transmembrane</keyword>
<evidence type="ECO:0000313" key="3">
    <source>
        <dbReference type="EMBL" id="RYB95527.1"/>
    </source>
</evidence>